<dbReference type="GO" id="GO:0004560">
    <property type="term" value="F:alpha-L-fucosidase activity"/>
    <property type="evidence" value="ECO:0007669"/>
    <property type="project" value="InterPro"/>
</dbReference>
<dbReference type="EC" id="3.2.1.51" evidence="2"/>
<dbReference type="Pfam" id="PF01120">
    <property type="entry name" value="Alpha_L_fucos"/>
    <property type="match status" value="1"/>
</dbReference>
<dbReference type="InterPro" id="IPR000421">
    <property type="entry name" value="FA58C"/>
</dbReference>
<dbReference type="AlphaFoldDB" id="A0A941AT25"/>
<reference evidence="7" key="1">
    <citation type="journal article" date="2016" name="Int. J. Syst. Evol. Microbiol.">
        <title>Pseudoxanthomonas helianthi sp. nov., isolated from roots of Jerusalem artichoke (Helianthus tuberosus).</title>
        <authorList>
            <person name="Kittiwongwattana C."/>
            <person name="Thawai C."/>
        </authorList>
    </citation>
    <scope>NUCLEOTIDE SEQUENCE</scope>
    <source>
        <strain evidence="7">110414</strain>
    </source>
</reference>
<dbReference type="PANTHER" id="PTHR10030:SF37">
    <property type="entry name" value="ALPHA-L-FUCOSIDASE-RELATED"/>
    <property type="match status" value="1"/>
</dbReference>
<dbReference type="InterPro" id="IPR006311">
    <property type="entry name" value="TAT_signal"/>
</dbReference>
<feature type="domain" description="F5/8 type C" evidence="6">
    <location>
        <begin position="347"/>
        <end position="486"/>
    </location>
</feature>
<dbReference type="PANTHER" id="PTHR10030">
    <property type="entry name" value="ALPHA-L-FUCOSIDASE"/>
    <property type="match status" value="1"/>
</dbReference>
<evidence type="ECO:0000313" key="7">
    <source>
        <dbReference type="EMBL" id="MBP3983522.1"/>
    </source>
</evidence>
<dbReference type="Gene3D" id="2.60.120.260">
    <property type="entry name" value="Galactose-binding domain-like"/>
    <property type="match status" value="1"/>
</dbReference>
<proteinExistence type="inferred from homology"/>
<evidence type="ECO:0000256" key="5">
    <source>
        <dbReference type="ARBA" id="ARBA00023295"/>
    </source>
</evidence>
<evidence type="ECO:0000256" key="4">
    <source>
        <dbReference type="ARBA" id="ARBA00022801"/>
    </source>
</evidence>
<comment type="caution">
    <text evidence="7">The sequence shown here is derived from an EMBL/GenBank/DDBJ whole genome shotgun (WGS) entry which is preliminary data.</text>
</comment>
<dbReference type="EMBL" id="JAGKTC010000001">
    <property type="protein sequence ID" value="MBP3983522.1"/>
    <property type="molecule type" value="Genomic_DNA"/>
</dbReference>
<evidence type="ECO:0000256" key="1">
    <source>
        <dbReference type="ARBA" id="ARBA00007951"/>
    </source>
</evidence>
<comment type="similarity">
    <text evidence="1">Belongs to the glycosyl hydrolase 29 family.</text>
</comment>
<dbReference type="SUPFAM" id="SSF49785">
    <property type="entry name" value="Galactose-binding domain-like"/>
    <property type="match status" value="1"/>
</dbReference>
<dbReference type="InterPro" id="IPR000933">
    <property type="entry name" value="Glyco_hydro_29"/>
</dbReference>
<dbReference type="SUPFAM" id="SSF51445">
    <property type="entry name" value="(Trans)glycosidases"/>
    <property type="match status" value="1"/>
</dbReference>
<dbReference type="GO" id="GO:0016139">
    <property type="term" value="P:glycoside catabolic process"/>
    <property type="evidence" value="ECO:0007669"/>
    <property type="project" value="TreeGrafter"/>
</dbReference>
<protein>
    <recommendedName>
        <fullName evidence="2">alpha-L-fucosidase</fullName>
        <ecNumber evidence="2">3.2.1.51</ecNumber>
    </recommendedName>
</protein>
<dbReference type="PROSITE" id="PS50022">
    <property type="entry name" value="FA58C_3"/>
    <property type="match status" value="1"/>
</dbReference>
<dbReference type="SMART" id="SM00812">
    <property type="entry name" value="Alpha_L_fucos"/>
    <property type="match status" value="1"/>
</dbReference>
<dbReference type="GO" id="GO:0006004">
    <property type="term" value="P:fucose metabolic process"/>
    <property type="evidence" value="ECO:0007669"/>
    <property type="project" value="TreeGrafter"/>
</dbReference>
<sequence length="499" mass="55168">MKTKHADPSRRRFLAAGGGALAVAATGLPAARVAAAVADDGTRPRPTPSQLRWQREQLAMFVHFTVNTFTGREWGDGSESPSIFDPKRLDAKQWARTAKQAGFRSMILTAKHHDGFCLWPTKTTKHSVASSPWRDGKGDLVREFTDACRAEGLDVGFYLSPWDRNAKVYGEGKVYDDFYIAQLTELLTGYGPVVEVWFDGANGEGPNGKRQAYDWARIHRTVRELQPGAVMFSDAGPDVRWIGNETGSAGSTCWASVDPARVPRAGADDPWTGEALQQGDPYGKVWRPGETDVSIRPGWFWHPEQDEKVRGADNLLGLYFTSVGRNSKLLLNVPPTREGLFHERDVESLIGFARLRESMLATDLAAGAKVRASAAQGEAANVLDDDHSRHWSPGADARSGWLELEFPQGAEFDVIRLEEAIEHGQHIANYRVDVDAGDGWKPLAWGTTIGHCKLDRVPPTRARRLRVAIEFAYAAPRLARVALHRSPTGAWKRPDYHGE</sequence>
<dbReference type="InterPro" id="IPR008979">
    <property type="entry name" value="Galactose-bd-like_sf"/>
</dbReference>
<keyword evidence="5" id="KW-0326">Glycosidase</keyword>
<accession>A0A941AT25</accession>
<evidence type="ECO:0000256" key="3">
    <source>
        <dbReference type="ARBA" id="ARBA00022729"/>
    </source>
</evidence>
<name>A0A941AT25_9GAMM</name>
<dbReference type="InterPro" id="IPR017853">
    <property type="entry name" value="GH"/>
</dbReference>
<dbReference type="FunFam" id="3.20.20.80:FF:000052">
    <property type="entry name" value="Putative alpha-L-fucosidase 1"/>
    <property type="match status" value="1"/>
</dbReference>
<organism evidence="7 8">
    <name type="scientific">Pseudoxanthomonas helianthi</name>
    <dbReference type="NCBI Taxonomy" id="1453541"/>
    <lineage>
        <taxon>Bacteria</taxon>
        <taxon>Pseudomonadati</taxon>
        <taxon>Pseudomonadota</taxon>
        <taxon>Gammaproteobacteria</taxon>
        <taxon>Lysobacterales</taxon>
        <taxon>Lysobacteraceae</taxon>
        <taxon>Pseudoxanthomonas</taxon>
    </lineage>
</organism>
<evidence type="ECO:0000259" key="6">
    <source>
        <dbReference type="PROSITE" id="PS50022"/>
    </source>
</evidence>
<reference evidence="7" key="2">
    <citation type="submission" date="2021-03" db="EMBL/GenBank/DDBJ databases">
        <authorList>
            <person name="Cao W."/>
        </authorList>
    </citation>
    <scope>NUCLEOTIDE SEQUENCE</scope>
    <source>
        <strain evidence="7">110414</strain>
    </source>
</reference>
<gene>
    <name evidence="7" type="ORF">J5837_03710</name>
</gene>
<dbReference type="GO" id="GO:0005764">
    <property type="term" value="C:lysosome"/>
    <property type="evidence" value="ECO:0007669"/>
    <property type="project" value="TreeGrafter"/>
</dbReference>
<dbReference type="RefSeq" id="WP_210535363.1">
    <property type="nucleotide sequence ID" value="NZ_JAGKTC010000001.1"/>
</dbReference>
<keyword evidence="4" id="KW-0378">Hydrolase</keyword>
<dbReference type="InterPro" id="IPR057739">
    <property type="entry name" value="Glyco_hydro_29_N"/>
</dbReference>
<evidence type="ECO:0000256" key="2">
    <source>
        <dbReference type="ARBA" id="ARBA00012662"/>
    </source>
</evidence>
<dbReference type="PROSITE" id="PS51318">
    <property type="entry name" value="TAT"/>
    <property type="match status" value="1"/>
</dbReference>
<evidence type="ECO:0000313" key="8">
    <source>
        <dbReference type="Proteomes" id="UP000673447"/>
    </source>
</evidence>
<dbReference type="Proteomes" id="UP000673447">
    <property type="component" value="Unassembled WGS sequence"/>
</dbReference>
<keyword evidence="3" id="KW-0732">Signal</keyword>
<keyword evidence="8" id="KW-1185">Reference proteome</keyword>
<dbReference type="Gene3D" id="3.20.20.80">
    <property type="entry name" value="Glycosidases"/>
    <property type="match status" value="1"/>
</dbReference>